<keyword evidence="1" id="KW-0067">ATP-binding</keyword>
<dbReference type="WBParaSite" id="PDA_v2.g28365.t1">
    <property type="protein sequence ID" value="PDA_v2.g28365.t1"/>
    <property type="gene ID" value="PDA_v2.g28365"/>
</dbReference>
<dbReference type="GO" id="GO:0005524">
    <property type="term" value="F:ATP binding"/>
    <property type="evidence" value="ECO:0007669"/>
    <property type="project" value="UniProtKB-UniRule"/>
</dbReference>
<sequence length="469" mass="54286">MENTRQILFEKNYVFNKAEKAFLQKLGDTKRVIVIWFRAEYGALTKLENFQKPHDGGLIGFFAQQTRDSYTPEVLQHYDMIIWYNADYTGYENINSDILTVPRKVPELDTFLSQAINVIPIKKIDLIEGEEIMTTTICRFRKKFGLEGPRFEDLDHLRNKTLEKIVAEKNGVPTAKFAIVDFKKLQNTENAAMQIYKKIGGFPMFRKAVYGVGCSECGYIRDEKELKEWLDENVKAKSEAHLVEEVCRGREFTACVALLSDGTWKPLYISYNGEMTVNDNIKSCKPLPFHGDRFEDCENEFPNIKKFCDKVITAFNPPFPHLLAIQGFQLDIGKDGYYLTEMTYRIIGRRDTMLSYMYSGVSQETALLSLHLDPNYKAEPDPNKPKFFERHVWYPWKEGTLKSHRGVDKSAPISCKLLYNWLVQPGTKLHNAIDAGHFIVSITLQNYNKDKLLADVDWLMANWRPDVKK</sequence>
<evidence type="ECO:0000313" key="3">
    <source>
        <dbReference type="Proteomes" id="UP000887578"/>
    </source>
</evidence>
<dbReference type="Gene3D" id="3.30.470.20">
    <property type="entry name" value="ATP-grasp fold, B domain"/>
    <property type="match status" value="1"/>
</dbReference>
<evidence type="ECO:0000256" key="1">
    <source>
        <dbReference type="PROSITE-ProRule" id="PRU00409"/>
    </source>
</evidence>
<evidence type="ECO:0000259" key="2">
    <source>
        <dbReference type="PROSITE" id="PS50975"/>
    </source>
</evidence>
<dbReference type="InterPro" id="IPR011761">
    <property type="entry name" value="ATP-grasp"/>
</dbReference>
<feature type="domain" description="ATP-grasp" evidence="2">
    <location>
        <begin position="164"/>
        <end position="372"/>
    </location>
</feature>
<name>A0A914QLZ8_9BILA</name>
<dbReference type="SUPFAM" id="SSF56059">
    <property type="entry name" value="Glutathione synthetase ATP-binding domain-like"/>
    <property type="match status" value="1"/>
</dbReference>
<reference evidence="4" key="1">
    <citation type="submission" date="2022-11" db="UniProtKB">
        <authorList>
            <consortium name="WormBaseParasite"/>
        </authorList>
    </citation>
    <scope>IDENTIFICATION</scope>
</reference>
<organism evidence="3 4">
    <name type="scientific">Panagrolaimus davidi</name>
    <dbReference type="NCBI Taxonomy" id="227884"/>
    <lineage>
        <taxon>Eukaryota</taxon>
        <taxon>Metazoa</taxon>
        <taxon>Ecdysozoa</taxon>
        <taxon>Nematoda</taxon>
        <taxon>Chromadorea</taxon>
        <taxon>Rhabditida</taxon>
        <taxon>Tylenchina</taxon>
        <taxon>Panagrolaimomorpha</taxon>
        <taxon>Panagrolaimoidea</taxon>
        <taxon>Panagrolaimidae</taxon>
        <taxon>Panagrolaimus</taxon>
    </lineage>
</organism>
<dbReference type="PROSITE" id="PS50975">
    <property type="entry name" value="ATP_GRASP"/>
    <property type="match status" value="1"/>
</dbReference>
<dbReference type="GO" id="GO:0046872">
    <property type="term" value="F:metal ion binding"/>
    <property type="evidence" value="ECO:0007669"/>
    <property type="project" value="InterPro"/>
</dbReference>
<dbReference type="Gene3D" id="3.30.1490.20">
    <property type="entry name" value="ATP-grasp fold, A domain"/>
    <property type="match status" value="1"/>
</dbReference>
<keyword evidence="3" id="KW-1185">Reference proteome</keyword>
<proteinExistence type="predicted"/>
<accession>A0A914QLZ8</accession>
<dbReference type="AlphaFoldDB" id="A0A914QLZ8"/>
<dbReference type="InterPro" id="IPR013815">
    <property type="entry name" value="ATP_grasp_subdomain_1"/>
</dbReference>
<protein>
    <submittedName>
        <fullName evidence="4">ATP-grasp domain-containing protein</fullName>
    </submittedName>
</protein>
<dbReference type="Proteomes" id="UP000887578">
    <property type="component" value="Unplaced"/>
</dbReference>
<evidence type="ECO:0000313" key="4">
    <source>
        <dbReference type="WBParaSite" id="PDA_v2.g28365.t1"/>
    </source>
</evidence>
<keyword evidence="1" id="KW-0547">Nucleotide-binding</keyword>